<dbReference type="PANTHER" id="PTHR17408:SF0">
    <property type="entry name" value="HISTONE RNA HAIRPIN-BINDING PROTEIN"/>
    <property type="match status" value="1"/>
</dbReference>
<keyword evidence="2" id="KW-0694">RNA-binding</keyword>
<dbReference type="Pfam" id="PF15247">
    <property type="entry name" value="SLBP_RNA_bind"/>
    <property type="match status" value="1"/>
</dbReference>
<accession>A0AA35XE83</accession>
<dbReference type="GO" id="GO:0051028">
    <property type="term" value="P:mRNA transport"/>
    <property type="evidence" value="ECO:0007669"/>
    <property type="project" value="TreeGrafter"/>
</dbReference>
<dbReference type="GO" id="GO:0071204">
    <property type="term" value="C:histone pre-mRNA 3'end processing complex"/>
    <property type="evidence" value="ECO:0007669"/>
    <property type="project" value="TreeGrafter"/>
</dbReference>
<dbReference type="InterPro" id="IPR029344">
    <property type="entry name" value="SLBP_RNA_bind"/>
</dbReference>
<dbReference type="Proteomes" id="UP001174909">
    <property type="component" value="Unassembled WGS sequence"/>
</dbReference>
<evidence type="ECO:0000313" key="6">
    <source>
        <dbReference type="Proteomes" id="UP001174909"/>
    </source>
</evidence>
<dbReference type="GO" id="GO:0003729">
    <property type="term" value="F:mRNA binding"/>
    <property type="evidence" value="ECO:0007669"/>
    <property type="project" value="InterPro"/>
</dbReference>
<evidence type="ECO:0000313" key="5">
    <source>
        <dbReference type="EMBL" id="CAI8049151.1"/>
    </source>
</evidence>
<evidence type="ECO:0000256" key="1">
    <source>
        <dbReference type="ARBA" id="ARBA00006151"/>
    </source>
</evidence>
<evidence type="ECO:0000256" key="3">
    <source>
        <dbReference type="SAM" id="MobiDB-lite"/>
    </source>
</evidence>
<dbReference type="PANTHER" id="PTHR17408">
    <property type="entry name" value="HISTONE RNA HAIRPIN-BINDING PROTEIN"/>
    <property type="match status" value="1"/>
</dbReference>
<keyword evidence="6" id="KW-1185">Reference proteome</keyword>
<dbReference type="GO" id="GO:0006398">
    <property type="term" value="P:mRNA 3'-end processing by stem-loop binding and cleavage"/>
    <property type="evidence" value="ECO:0007669"/>
    <property type="project" value="TreeGrafter"/>
</dbReference>
<evidence type="ECO:0000256" key="2">
    <source>
        <dbReference type="ARBA" id="ARBA00022884"/>
    </source>
</evidence>
<feature type="region of interest" description="Disordered" evidence="3">
    <location>
        <begin position="223"/>
        <end position="244"/>
    </location>
</feature>
<gene>
    <name evidence="5" type="ORF">GBAR_LOCUS27064</name>
</gene>
<comment type="caution">
    <text evidence="5">The sequence shown here is derived from an EMBL/GenBank/DDBJ whole genome shotgun (WGS) entry which is preliminary data.</text>
</comment>
<dbReference type="InterPro" id="IPR026502">
    <property type="entry name" value="SLBP1/SLBP2"/>
</dbReference>
<dbReference type="InterPro" id="IPR038294">
    <property type="entry name" value="SLBP_RNA_bind_sf"/>
</dbReference>
<feature type="region of interest" description="Disordered" evidence="3">
    <location>
        <begin position="49"/>
        <end position="103"/>
    </location>
</feature>
<dbReference type="Gene3D" id="1.10.8.1120">
    <property type="entry name" value="Histone RNA hairpin-binding protein RNA-binding domain"/>
    <property type="match status" value="1"/>
</dbReference>
<feature type="domain" description="Histone RNA hairpin-binding protein RNA-binding" evidence="4">
    <location>
        <begin position="242"/>
        <end position="309"/>
    </location>
</feature>
<feature type="compositionally biased region" description="Polar residues" evidence="3">
    <location>
        <begin position="224"/>
        <end position="233"/>
    </location>
</feature>
<evidence type="ECO:0000259" key="4">
    <source>
        <dbReference type="Pfam" id="PF15247"/>
    </source>
</evidence>
<dbReference type="AlphaFoldDB" id="A0AA35XE83"/>
<reference evidence="5" key="1">
    <citation type="submission" date="2023-03" db="EMBL/GenBank/DDBJ databases">
        <authorList>
            <person name="Steffen K."/>
            <person name="Cardenas P."/>
        </authorList>
    </citation>
    <scope>NUCLEOTIDE SEQUENCE</scope>
</reference>
<feature type="compositionally biased region" description="Basic and acidic residues" evidence="3">
    <location>
        <begin position="49"/>
        <end position="58"/>
    </location>
</feature>
<sequence length="334" mass="37270">KGKTDTQHKISLLLSSPCLTLAVLETGEKYHHHGLAAAVRAHRLERHRGCGVERRSGDSSRAQEQSGRDKAGEAEQTSSPVAPVSARTSRKAPRRPDSSLSAALLDLTEYPVVGQTTEDKENETTTLPFAHFSSAGSESDLVNGASYAKMVTRNAKRTLGDRCLSPSEGPVKRLVTSDIMKTPTEFKNFFHPTSPTTCDTTPESGNIHGKAGLVQRRLFEMQTEEQASPTRQPKQPGERLTDGHRLAQRQKQIDFGKNTLGYERYIQMVPKWKRQKSHPVTPDKYNLCSTRSWQGQMRVWRRQLHRYDPAPQDTQPQFSLADAGLCSVTLDHED</sequence>
<name>A0AA35XE83_GEOBA</name>
<proteinExistence type="inferred from homology"/>
<protein>
    <submittedName>
        <fullName evidence="5">Histone RNA hairpin-binding protein</fullName>
    </submittedName>
</protein>
<dbReference type="EMBL" id="CASHTH010003779">
    <property type="protein sequence ID" value="CAI8049151.1"/>
    <property type="molecule type" value="Genomic_DNA"/>
</dbReference>
<dbReference type="FunFam" id="1.10.8.1120:FF:000001">
    <property type="entry name" value="Histone RNA hairpin-binding protein-like"/>
    <property type="match status" value="1"/>
</dbReference>
<feature type="non-terminal residue" evidence="5">
    <location>
        <position position="1"/>
    </location>
</feature>
<dbReference type="GO" id="GO:0071207">
    <property type="term" value="F:histone pre-mRNA stem-loop binding"/>
    <property type="evidence" value="ECO:0007669"/>
    <property type="project" value="TreeGrafter"/>
</dbReference>
<organism evidence="5 6">
    <name type="scientific">Geodia barretti</name>
    <name type="common">Barrett's horny sponge</name>
    <dbReference type="NCBI Taxonomy" id="519541"/>
    <lineage>
        <taxon>Eukaryota</taxon>
        <taxon>Metazoa</taxon>
        <taxon>Porifera</taxon>
        <taxon>Demospongiae</taxon>
        <taxon>Heteroscleromorpha</taxon>
        <taxon>Tetractinellida</taxon>
        <taxon>Astrophorina</taxon>
        <taxon>Geodiidae</taxon>
        <taxon>Geodia</taxon>
    </lineage>
</organism>
<dbReference type="GO" id="GO:0005737">
    <property type="term" value="C:cytoplasm"/>
    <property type="evidence" value="ECO:0007669"/>
    <property type="project" value="TreeGrafter"/>
</dbReference>
<comment type="similarity">
    <text evidence="1">Belongs to the SLBP family.</text>
</comment>